<organism evidence="1 2">
    <name type="scientific">Trichinella patagoniensis</name>
    <dbReference type="NCBI Taxonomy" id="990121"/>
    <lineage>
        <taxon>Eukaryota</taxon>
        <taxon>Metazoa</taxon>
        <taxon>Ecdysozoa</taxon>
        <taxon>Nematoda</taxon>
        <taxon>Enoplea</taxon>
        <taxon>Dorylaimia</taxon>
        <taxon>Trichinellida</taxon>
        <taxon>Trichinellidae</taxon>
        <taxon>Trichinella</taxon>
    </lineage>
</organism>
<proteinExistence type="predicted"/>
<gene>
    <name evidence="1" type="ORF">T12_12418</name>
</gene>
<dbReference type="AlphaFoldDB" id="A0A0V0ZR87"/>
<reference evidence="1 2" key="1">
    <citation type="submission" date="2015-01" db="EMBL/GenBank/DDBJ databases">
        <title>Evolution of Trichinella species and genotypes.</title>
        <authorList>
            <person name="Korhonen P.K."/>
            <person name="Edoardo P."/>
            <person name="Giuseppe L.R."/>
            <person name="Gasser R.B."/>
        </authorList>
    </citation>
    <scope>NUCLEOTIDE SEQUENCE [LARGE SCALE GENOMIC DNA]</scope>
    <source>
        <strain evidence="1">ISS2496</strain>
    </source>
</reference>
<evidence type="ECO:0000313" key="2">
    <source>
        <dbReference type="Proteomes" id="UP000054783"/>
    </source>
</evidence>
<keyword evidence="2" id="KW-1185">Reference proteome</keyword>
<protein>
    <submittedName>
        <fullName evidence="1">Uncharacterized protein</fullName>
    </submittedName>
</protein>
<sequence>MIAYDNWHTSESSEFSIHAVRYSAIVSSCVCGGRGLGRRFSDWEGWRLFSIAARVSIVTETIAVTNNIDNGRQIFIVGTGY</sequence>
<accession>A0A0V0ZR87</accession>
<dbReference type="Proteomes" id="UP000054783">
    <property type="component" value="Unassembled WGS sequence"/>
</dbReference>
<name>A0A0V0ZR87_9BILA</name>
<dbReference type="EMBL" id="JYDQ01000111">
    <property type="protein sequence ID" value="KRY14649.1"/>
    <property type="molecule type" value="Genomic_DNA"/>
</dbReference>
<evidence type="ECO:0000313" key="1">
    <source>
        <dbReference type="EMBL" id="KRY14649.1"/>
    </source>
</evidence>
<comment type="caution">
    <text evidence="1">The sequence shown here is derived from an EMBL/GenBank/DDBJ whole genome shotgun (WGS) entry which is preliminary data.</text>
</comment>